<dbReference type="PANTHER" id="PTHR47197">
    <property type="entry name" value="PROTEIN NIRF"/>
    <property type="match status" value="1"/>
</dbReference>
<protein>
    <recommendedName>
        <fullName evidence="5">YncE family protein</fullName>
    </recommendedName>
</protein>
<dbReference type="InterPro" id="IPR015943">
    <property type="entry name" value="WD40/YVTN_repeat-like_dom_sf"/>
</dbReference>
<feature type="chain" id="PRO_5045142517" description="YncE family protein" evidence="2">
    <location>
        <begin position="18"/>
        <end position="313"/>
    </location>
</feature>
<name>A0ABW1LKJ3_9ACTN</name>
<evidence type="ECO:0000256" key="2">
    <source>
        <dbReference type="SAM" id="SignalP"/>
    </source>
</evidence>
<dbReference type="Gene3D" id="2.130.10.10">
    <property type="entry name" value="YVTN repeat-like/Quinoprotein amine dehydrogenase"/>
    <property type="match status" value="2"/>
</dbReference>
<gene>
    <name evidence="3" type="ORF">ACFPYL_11155</name>
</gene>
<reference evidence="4" key="1">
    <citation type="journal article" date="2019" name="Int. J. Syst. Evol. Microbiol.">
        <title>The Global Catalogue of Microorganisms (GCM) 10K type strain sequencing project: providing services to taxonomists for standard genome sequencing and annotation.</title>
        <authorList>
            <consortium name="The Broad Institute Genomics Platform"/>
            <consortium name="The Broad Institute Genome Sequencing Center for Infectious Disease"/>
            <person name="Wu L."/>
            <person name="Ma J."/>
        </authorList>
    </citation>
    <scope>NUCLEOTIDE SEQUENCE [LARGE SCALE GENOMIC DNA]</scope>
    <source>
        <strain evidence="4">CCUG 54522</strain>
    </source>
</reference>
<dbReference type="SUPFAM" id="SSF63825">
    <property type="entry name" value="YWTD domain"/>
    <property type="match status" value="1"/>
</dbReference>
<feature type="region of interest" description="Disordered" evidence="1">
    <location>
        <begin position="20"/>
        <end position="43"/>
    </location>
</feature>
<comment type="caution">
    <text evidence="3">The sequence shown here is derived from an EMBL/GenBank/DDBJ whole genome shotgun (WGS) entry which is preliminary data.</text>
</comment>
<evidence type="ECO:0008006" key="5">
    <source>
        <dbReference type="Google" id="ProtNLM"/>
    </source>
</evidence>
<accession>A0ABW1LKJ3</accession>
<dbReference type="RefSeq" id="WP_379153859.1">
    <property type="nucleotide sequence ID" value="NZ_JBHSRJ010000004.1"/>
</dbReference>
<sequence>MRLALAATVATSVAALAACTGSDEPDSRPAATPSGPQAQTTELDAGPVGVADVDGQAWTVLVDEGTLRTSSDEHIPVGDAPLRLVSTPSGVWVTVIRDGTVVRVNPTTGTVDQTVRMRPAGSEPEGIAWDGRLLWVVDQAHDRVVPMTLDGKQLAAVDVDEGPRLVSTGTSGVWVTSFAGSALTRVHGDLGVTARLTGCVGPQGVAEAAGRVWVACTLSGKVVALDVRTLKQVAEIDDVPDADAVVATDDTVYAVGQSGPTVFVIDAASGTLTDTIALDEAHATSENVGAAVVGDDLVVTHPDEQKIYTLPLP</sequence>
<keyword evidence="2" id="KW-0732">Signal</keyword>
<proteinExistence type="predicted"/>
<organism evidence="3 4">
    <name type="scientific">Nocardioides hankookensis</name>
    <dbReference type="NCBI Taxonomy" id="443157"/>
    <lineage>
        <taxon>Bacteria</taxon>
        <taxon>Bacillati</taxon>
        <taxon>Actinomycetota</taxon>
        <taxon>Actinomycetes</taxon>
        <taxon>Propionibacteriales</taxon>
        <taxon>Nocardioidaceae</taxon>
        <taxon>Nocardioides</taxon>
    </lineage>
</organism>
<keyword evidence="4" id="KW-1185">Reference proteome</keyword>
<dbReference type="InterPro" id="IPR051200">
    <property type="entry name" value="Host-pathogen_enzymatic-act"/>
</dbReference>
<feature type="signal peptide" evidence="2">
    <location>
        <begin position="1"/>
        <end position="17"/>
    </location>
</feature>
<dbReference type="Proteomes" id="UP001596135">
    <property type="component" value="Unassembled WGS sequence"/>
</dbReference>
<evidence type="ECO:0000313" key="3">
    <source>
        <dbReference type="EMBL" id="MFC6043638.1"/>
    </source>
</evidence>
<dbReference type="PANTHER" id="PTHR47197:SF3">
    <property type="entry name" value="DIHYDRO-HEME D1 DEHYDROGENASE"/>
    <property type="match status" value="1"/>
</dbReference>
<evidence type="ECO:0000256" key="1">
    <source>
        <dbReference type="SAM" id="MobiDB-lite"/>
    </source>
</evidence>
<evidence type="ECO:0000313" key="4">
    <source>
        <dbReference type="Proteomes" id="UP001596135"/>
    </source>
</evidence>
<dbReference type="EMBL" id="JBHSRJ010000004">
    <property type="protein sequence ID" value="MFC6043638.1"/>
    <property type="molecule type" value="Genomic_DNA"/>
</dbReference>
<dbReference type="PROSITE" id="PS51257">
    <property type="entry name" value="PROKAR_LIPOPROTEIN"/>
    <property type="match status" value="1"/>
</dbReference>